<dbReference type="PANTHER" id="PTHR39697">
    <property type="entry name" value="RICIN B LECTIN DOMAIN-CONTAINING PROTEIN-RELATED"/>
    <property type="match status" value="1"/>
</dbReference>
<dbReference type="OrthoDB" id="5289641at2759"/>
<accession>A0A8H4UTG7</accession>
<dbReference type="Proteomes" id="UP000635477">
    <property type="component" value="Unassembled WGS sequence"/>
</dbReference>
<dbReference type="AlphaFoldDB" id="A0A8H4UTG7"/>
<keyword evidence="2" id="KW-1185">Reference proteome</keyword>
<reference evidence="1" key="1">
    <citation type="journal article" date="2020" name="BMC Genomics">
        <title>Correction to: Identification and distribution of gene clusters required for synthesis of sphingolipid metabolism inhibitors in diverse species of the filamentous fungus Fusarium.</title>
        <authorList>
            <person name="Kim H.S."/>
            <person name="Lohmar J.M."/>
            <person name="Busman M."/>
            <person name="Brown D.W."/>
            <person name="Naumann T.A."/>
            <person name="Divon H.H."/>
            <person name="Lysoe E."/>
            <person name="Uhlig S."/>
            <person name="Proctor R.H."/>
        </authorList>
    </citation>
    <scope>NUCLEOTIDE SEQUENCE</scope>
    <source>
        <strain evidence="1">NRRL 22465</strain>
    </source>
</reference>
<dbReference type="PANTHER" id="PTHR39697:SF2">
    <property type="entry name" value="CYANOVIRIN-N DOMAIN-CONTAINING PROTEIN"/>
    <property type="match status" value="1"/>
</dbReference>
<proteinExistence type="predicted"/>
<gene>
    <name evidence="1" type="ORF">FZEAL_1127</name>
</gene>
<protein>
    <submittedName>
        <fullName evidence="1">Uncharacterized protein</fullName>
    </submittedName>
</protein>
<evidence type="ECO:0000313" key="2">
    <source>
        <dbReference type="Proteomes" id="UP000635477"/>
    </source>
</evidence>
<sequence length="169" mass="18787">MSKDLELCETMSMASTIDGCPTPTHTTATEAGFDNSGPAESVPWPDAVFIIRHRATGKIITLIDGELQLCEGFSARGGSHWHCAEKDRWLGFRNCVSGTYIGHDERRNFIAKVVQHRAHEYFTPRAHPDGGYELLMRHGHELWSMAVGDDGKSLVETKGEGALWDFLKT</sequence>
<comment type="caution">
    <text evidence="1">The sequence shown here is derived from an EMBL/GenBank/DDBJ whole genome shotgun (WGS) entry which is preliminary data.</text>
</comment>
<name>A0A8H4UTG7_9HYPO</name>
<evidence type="ECO:0000313" key="1">
    <source>
        <dbReference type="EMBL" id="KAF4983398.1"/>
    </source>
</evidence>
<dbReference type="EMBL" id="JABEYC010000065">
    <property type="protein sequence ID" value="KAF4983398.1"/>
    <property type="molecule type" value="Genomic_DNA"/>
</dbReference>
<organism evidence="1 2">
    <name type="scientific">Fusarium zealandicum</name>
    <dbReference type="NCBI Taxonomy" id="1053134"/>
    <lineage>
        <taxon>Eukaryota</taxon>
        <taxon>Fungi</taxon>
        <taxon>Dikarya</taxon>
        <taxon>Ascomycota</taxon>
        <taxon>Pezizomycotina</taxon>
        <taxon>Sordariomycetes</taxon>
        <taxon>Hypocreomycetidae</taxon>
        <taxon>Hypocreales</taxon>
        <taxon>Nectriaceae</taxon>
        <taxon>Fusarium</taxon>
        <taxon>Fusarium staphyleae species complex</taxon>
    </lineage>
</organism>
<reference evidence="1" key="2">
    <citation type="submission" date="2020-05" db="EMBL/GenBank/DDBJ databases">
        <authorList>
            <person name="Kim H.-S."/>
            <person name="Proctor R.H."/>
            <person name="Brown D.W."/>
        </authorList>
    </citation>
    <scope>NUCLEOTIDE SEQUENCE</scope>
    <source>
        <strain evidence="1">NRRL 22465</strain>
    </source>
</reference>